<feature type="transmembrane region" description="Helical" evidence="1">
    <location>
        <begin position="12"/>
        <end position="32"/>
    </location>
</feature>
<evidence type="ECO:0000313" key="2">
    <source>
        <dbReference type="EMBL" id="VTR54496.1"/>
    </source>
</evidence>
<dbReference type="Proteomes" id="UP000308196">
    <property type="component" value="Chromosome"/>
</dbReference>
<reference evidence="2 3" key="1">
    <citation type="submission" date="2019-05" db="EMBL/GenBank/DDBJ databases">
        <authorList>
            <consortium name="Pathogen Informatics"/>
        </authorList>
    </citation>
    <scope>NUCLEOTIDE SEQUENCE [LARGE SCALE GENOMIC DNA]</scope>
    <source>
        <strain evidence="2 3">NCTC11429</strain>
    </source>
</reference>
<dbReference type="RefSeq" id="WP_037532168.1">
    <property type="nucleotide sequence ID" value="NZ_CP141191.1"/>
</dbReference>
<dbReference type="KEGG" id="stha:NCTC11429_05089"/>
<proteinExistence type="predicted"/>
<name>A0A4U9W6U0_9SPHI</name>
<organism evidence="2 3">
    <name type="scientific">Sphingobacterium thalpophilum</name>
    <dbReference type="NCBI Taxonomy" id="259"/>
    <lineage>
        <taxon>Bacteria</taxon>
        <taxon>Pseudomonadati</taxon>
        <taxon>Bacteroidota</taxon>
        <taxon>Sphingobacteriia</taxon>
        <taxon>Sphingobacteriales</taxon>
        <taxon>Sphingobacteriaceae</taxon>
        <taxon>Sphingobacterium</taxon>
    </lineage>
</organism>
<dbReference type="AlphaFoldDB" id="A0A4U9W6U0"/>
<protein>
    <submittedName>
        <fullName evidence="2">Protein of uncharacterized function (DUF2752)</fullName>
    </submittedName>
</protein>
<gene>
    <name evidence="2" type="ORF">NCTC11429_05089</name>
</gene>
<dbReference type="GeneID" id="78465639"/>
<keyword evidence="1" id="KW-1133">Transmembrane helix</keyword>
<sequence length="96" mass="10931">MIGQLLKYLRQHWIYGGLAAYFVVSVVLHMSFDIHILIPCIWKMLSGYSCPGCGLTTAFIAMIQLKWAQAWAANPLIFLLVPATILLVVRDFKRYT</sequence>
<dbReference type="STRING" id="1123265.GCA_000686625_00426"/>
<keyword evidence="1" id="KW-0472">Membrane</keyword>
<dbReference type="EMBL" id="LR590484">
    <property type="protein sequence ID" value="VTR54496.1"/>
    <property type="molecule type" value="Genomic_DNA"/>
</dbReference>
<dbReference type="InterPro" id="IPR021215">
    <property type="entry name" value="DUF2752"/>
</dbReference>
<evidence type="ECO:0000313" key="3">
    <source>
        <dbReference type="Proteomes" id="UP000308196"/>
    </source>
</evidence>
<keyword evidence="1" id="KW-0812">Transmembrane</keyword>
<feature type="transmembrane region" description="Helical" evidence="1">
    <location>
        <begin position="71"/>
        <end position="89"/>
    </location>
</feature>
<accession>A0A4U9W6U0</accession>
<dbReference type="Pfam" id="PF10825">
    <property type="entry name" value="DUF2752"/>
    <property type="match status" value="1"/>
</dbReference>
<evidence type="ECO:0000256" key="1">
    <source>
        <dbReference type="SAM" id="Phobius"/>
    </source>
</evidence>